<evidence type="ECO:0000256" key="4">
    <source>
        <dbReference type="PIRSR" id="PIRSR001365-2"/>
    </source>
</evidence>
<dbReference type="PANTHER" id="PTHR12128:SF66">
    <property type="entry name" value="4-HYDROXY-2-OXOGLUTARATE ALDOLASE, MITOCHONDRIAL"/>
    <property type="match status" value="1"/>
</dbReference>
<comment type="caution">
    <text evidence="5">The sequence shown here is derived from an EMBL/GenBank/DDBJ whole genome shotgun (WGS) entry which is preliminary data.</text>
</comment>
<reference evidence="6" key="1">
    <citation type="submission" date="2018-05" db="EMBL/GenBank/DDBJ databases">
        <authorList>
            <person name="Du Z."/>
            <person name="Wang X."/>
        </authorList>
    </citation>
    <scope>NUCLEOTIDE SEQUENCE [LARGE SCALE GENOMIC DNA]</scope>
    <source>
        <strain evidence="6">CQN31</strain>
    </source>
</reference>
<dbReference type="GO" id="GO:0005829">
    <property type="term" value="C:cytosol"/>
    <property type="evidence" value="ECO:0007669"/>
    <property type="project" value="TreeGrafter"/>
</dbReference>
<accession>A0A317FBC8</accession>
<comment type="similarity">
    <text evidence="1 3">Belongs to the DapA family.</text>
</comment>
<dbReference type="AlphaFoldDB" id="A0A317FBC8"/>
<gene>
    <name evidence="5" type="ORF">DFH01_20945</name>
</gene>
<dbReference type="PIRSF" id="PIRSF001365">
    <property type="entry name" value="DHDPS"/>
    <property type="match status" value="1"/>
</dbReference>
<keyword evidence="2 3" id="KW-0456">Lyase</keyword>
<dbReference type="GO" id="GO:0008840">
    <property type="term" value="F:4-hydroxy-tetrahydrodipicolinate synthase activity"/>
    <property type="evidence" value="ECO:0007669"/>
    <property type="project" value="TreeGrafter"/>
</dbReference>
<dbReference type="CDD" id="cd00408">
    <property type="entry name" value="DHDPS-like"/>
    <property type="match status" value="1"/>
</dbReference>
<dbReference type="InterPro" id="IPR002220">
    <property type="entry name" value="DapA-like"/>
</dbReference>
<dbReference type="Pfam" id="PF00701">
    <property type="entry name" value="DHDPS"/>
    <property type="match status" value="1"/>
</dbReference>
<proteinExistence type="inferred from homology"/>
<dbReference type="InterPro" id="IPR013785">
    <property type="entry name" value="Aldolase_TIM"/>
</dbReference>
<evidence type="ECO:0000256" key="3">
    <source>
        <dbReference type="PIRNR" id="PIRNR001365"/>
    </source>
</evidence>
<dbReference type="PANTHER" id="PTHR12128">
    <property type="entry name" value="DIHYDRODIPICOLINATE SYNTHASE"/>
    <property type="match status" value="1"/>
</dbReference>
<evidence type="ECO:0000313" key="5">
    <source>
        <dbReference type="EMBL" id="PWS34828.1"/>
    </source>
</evidence>
<dbReference type="SMART" id="SM01130">
    <property type="entry name" value="DHDPS"/>
    <property type="match status" value="1"/>
</dbReference>
<dbReference type="Proteomes" id="UP000245765">
    <property type="component" value="Unassembled WGS sequence"/>
</dbReference>
<dbReference type="Gene3D" id="3.20.20.70">
    <property type="entry name" value="Aldolase class I"/>
    <property type="match status" value="1"/>
</dbReference>
<dbReference type="SUPFAM" id="SSF51569">
    <property type="entry name" value="Aldolase"/>
    <property type="match status" value="1"/>
</dbReference>
<feature type="binding site" evidence="4">
    <location>
        <position position="211"/>
    </location>
    <ligand>
        <name>pyruvate</name>
        <dbReference type="ChEBI" id="CHEBI:15361"/>
    </ligand>
</feature>
<sequence length="304" mass="32179">MSTEFRGIYPILYAFFGADGRLDEAAMRRQVRCCLAGGAHGLAVLGLATEVNKLSPAEKRDVVRWSAEEINGRVPLAVTVAEATAEDAAQFVLDTEALGASWIILQPPPVRGLPEAEYVAWYGRVAELVGRHSAIPLGIQNAAAYIGVGLSTAGIAALARNHANVKLIKAEDSAVDVQRLIEATGGALTVFNGRAGLELPDCLRAGCAGMIPAPECADVQARVYDLFAGGDVAGADAEYRRIAPMIAFAMQGVAVFLCYGKRMTGWRMGLPEVIERPPALAPTPFGLDCARRFAAELGPYPGAR</sequence>
<dbReference type="EMBL" id="QGNA01000005">
    <property type="protein sequence ID" value="PWS34828.1"/>
    <property type="molecule type" value="Genomic_DNA"/>
</dbReference>
<name>A0A317FBC8_9PROT</name>
<protein>
    <submittedName>
        <fullName evidence="5">Dihydrodipicolinate synthase family protein</fullName>
    </submittedName>
</protein>
<evidence type="ECO:0000256" key="1">
    <source>
        <dbReference type="ARBA" id="ARBA00007592"/>
    </source>
</evidence>
<evidence type="ECO:0000313" key="6">
    <source>
        <dbReference type="Proteomes" id="UP000245765"/>
    </source>
</evidence>
<keyword evidence="6" id="KW-1185">Reference proteome</keyword>
<evidence type="ECO:0000256" key="2">
    <source>
        <dbReference type="ARBA" id="ARBA00023239"/>
    </source>
</evidence>
<dbReference type="OrthoDB" id="199953at2"/>
<organism evidence="5 6">
    <name type="scientific">Falsiroseomonas bella</name>
    <dbReference type="NCBI Taxonomy" id="2184016"/>
    <lineage>
        <taxon>Bacteria</taxon>
        <taxon>Pseudomonadati</taxon>
        <taxon>Pseudomonadota</taxon>
        <taxon>Alphaproteobacteria</taxon>
        <taxon>Acetobacterales</taxon>
        <taxon>Roseomonadaceae</taxon>
        <taxon>Falsiroseomonas</taxon>
    </lineage>
</organism>
<dbReference type="RefSeq" id="WP_109872469.1">
    <property type="nucleotide sequence ID" value="NZ_QGNA01000005.1"/>
</dbReference>